<sequence>QAIADFFADHPVPPEWEIFVDLLGEAMFNIEILPPWEMYFYGAARHDGAGAGILDKFDTVRLNHVPRSANKMAYMLAGLAATLALGAEETMYVPVCNRWVVAPKEYEVEDEEVKEVDMITVFQIDKEDWRQPIIDYLDHQKLPNDPRPRIEIRRRASRFILFKGTLYRQSFD</sequence>
<evidence type="ECO:0000313" key="1">
    <source>
        <dbReference type="EnsemblPlants" id="AUR62044755-RA:cds"/>
    </source>
</evidence>
<evidence type="ECO:0000313" key="2">
    <source>
        <dbReference type="Proteomes" id="UP000596660"/>
    </source>
</evidence>
<proteinExistence type="predicted"/>
<dbReference type="OMA" id="KMTSYRI"/>
<dbReference type="Gramene" id="AUR62044755-RA">
    <property type="protein sequence ID" value="AUR62044755-RA:cds"/>
    <property type="gene ID" value="AUR62044755"/>
</dbReference>
<organism evidence="1 2">
    <name type="scientific">Chenopodium quinoa</name>
    <name type="common">Quinoa</name>
    <dbReference type="NCBI Taxonomy" id="63459"/>
    <lineage>
        <taxon>Eukaryota</taxon>
        <taxon>Viridiplantae</taxon>
        <taxon>Streptophyta</taxon>
        <taxon>Embryophyta</taxon>
        <taxon>Tracheophyta</taxon>
        <taxon>Spermatophyta</taxon>
        <taxon>Magnoliopsida</taxon>
        <taxon>eudicotyledons</taxon>
        <taxon>Gunneridae</taxon>
        <taxon>Pentapetalae</taxon>
        <taxon>Caryophyllales</taxon>
        <taxon>Chenopodiaceae</taxon>
        <taxon>Chenopodioideae</taxon>
        <taxon>Atripliceae</taxon>
        <taxon>Chenopodium</taxon>
    </lineage>
</organism>
<reference evidence="1" key="1">
    <citation type="journal article" date="2017" name="Nature">
        <title>The genome of Chenopodium quinoa.</title>
        <authorList>
            <person name="Jarvis D.E."/>
            <person name="Ho Y.S."/>
            <person name="Lightfoot D.J."/>
            <person name="Schmoeckel S.M."/>
            <person name="Li B."/>
            <person name="Borm T.J.A."/>
            <person name="Ohyanagi H."/>
            <person name="Mineta K."/>
            <person name="Michell C.T."/>
            <person name="Saber N."/>
            <person name="Kharbatia N.M."/>
            <person name="Rupper R.R."/>
            <person name="Sharp A.R."/>
            <person name="Dally N."/>
            <person name="Boughton B.A."/>
            <person name="Woo Y.H."/>
            <person name="Gao G."/>
            <person name="Schijlen E.G.W.M."/>
            <person name="Guo X."/>
            <person name="Momin A.A."/>
            <person name="Negrao S."/>
            <person name="Al-Babili S."/>
            <person name="Gehring C."/>
            <person name="Roessner U."/>
            <person name="Jung C."/>
            <person name="Murphy K."/>
            <person name="Arold S.T."/>
            <person name="Gojobori T."/>
            <person name="van der Linden C.G."/>
            <person name="van Loo E.N."/>
            <person name="Jellen E.N."/>
            <person name="Maughan P.J."/>
            <person name="Tester M."/>
        </authorList>
    </citation>
    <scope>NUCLEOTIDE SEQUENCE [LARGE SCALE GENOMIC DNA]</scope>
    <source>
        <strain evidence="1">cv. PI 614886</strain>
    </source>
</reference>
<reference evidence="1" key="2">
    <citation type="submission" date="2021-03" db="UniProtKB">
        <authorList>
            <consortium name="EnsemblPlants"/>
        </authorList>
    </citation>
    <scope>IDENTIFICATION</scope>
</reference>
<dbReference type="Proteomes" id="UP000596660">
    <property type="component" value="Unplaced"/>
</dbReference>
<accession>A0A803NF49</accession>
<protein>
    <submittedName>
        <fullName evidence="1">Uncharacterized protein</fullName>
    </submittedName>
</protein>
<dbReference type="EnsemblPlants" id="AUR62044755-RA">
    <property type="protein sequence ID" value="AUR62044755-RA:cds"/>
    <property type="gene ID" value="AUR62044755"/>
</dbReference>
<keyword evidence="2" id="KW-1185">Reference proteome</keyword>
<name>A0A803NF49_CHEQI</name>
<dbReference type="PANTHER" id="PTHR48475:SF1">
    <property type="entry name" value="RNASE H TYPE-1 DOMAIN-CONTAINING PROTEIN"/>
    <property type="match status" value="1"/>
</dbReference>
<dbReference type="AlphaFoldDB" id="A0A803NF49"/>
<dbReference type="PANTHER" id="PTHR48475">
    <property type="entry name" value="RIBONUCLEASE H"/>
    <property type="match status" value="1"/>
</dbReference>